<dbReference type="CDD" id="cd11072">
    <property type="entry name" value="CYP71-like"/>
    <property type="match status" value="1"/>
</dbReference>
<name>A0A1R3KZ49_9ROSI</name>
<comment type="cofactor">
    <cofactor evidence="1 10">
        <name>heme</name>
        <dbReference type="ChEBI" id="CHEBI:30413"/>
    </cofactor>
</comment>
<dbReference type="PRINTS" id="PR00463">
    <property type="entry name" value="EP450I"/>
</dbReference>
<dbReference type="PROSITE" id="PS00086">
    <property type="entry name" value="CYTOCHROME_P450"/>
    <property type="match status" value="1"/>
</dbReference>
<comment type="caution">
    <text evidence="12">The sequence shown here is derived from an EMBL/GenBank/DDBJ whole genome shotgun (WGS) entry which is preliminary data.</text>
</comment>
<dbReference type="PANTHER" id="PTHR47943">
    <property type="entry name" value="CYTOCHROME P450 93A3-LIKE"/>
    <property type="match status" value="1"/>
</dbReference>
<dbReference type="PANTHER" id="PTHR47943:SF9">
    <property type="entry name" value="CYTOCHROME P450"/>
    <property type="match status" value="1"/>
</dbReference>
<evidence type="ECO:0000256" key="7">
    <source>
        <dbReference type="ARBA" id="ARBA00023004"/>
    </source>
</evidence>
<feature type="binding site" description="axial binding residue" evidence="10">
    <location>
        <position position="448"/>
    </location>
    <ligand>
        <name>heme</name>
        <dbReference type="ChEBI" id="CHEBI:30413"/>
    </ligand>
    <ligandPart>
        <name>Fe</name>
        <dbReference type="ChEBI" id="CHEBI:18248"/>
    </ligandPart>
</feature>
<dbReference type="Proteomes" id="UP000187203">
    <property type="component" value="Unassembled WGS sequence"/>
</dbReference>
<evidence type="ECO:0000256" key="3">
    <source>
        <dbReference type="ARBA" id="ARBA00010617"/>
    </source>
</evidence>
<dbReference type="FunFam" id="1.10.630.10:FF:000011">
    <property type="entry name" value="Cytochrome P450 83B1"/>
    <property type="match status" value="1"/>
</dbReference>
<dbReference type="InterPro" id="IPR002401">
    <property type="entry name" value="Cyt_P450_E_grp-I"/>
</dbReference>
<evidence type="ECO:0000256" key="9">
    <source>
        <dbReference type="ARBA" id="ARBA00023136"/>
    </source>
</evidence>
<dbReference type="InterPro" id="IPR036396">
    <property type="entry name" value="Cyt_P450_sf"/>
</dbReference>
<evidence type="ECO:0000256" key="8">
    <source>
        <dbReference type="ARBA" id="ARBA00023033"/>
    </source>
</evidence>
<protein>
    <submittedName>
        <fullName evidence="12">Cytochrome P450</fullName>
    </submittedName>
</protein>
<organism evidence="12 13">
    <name type="scientific">Corchorus olitorius</name>
    <dbReference type="NCBI Taxonomy" id="93759"/>
    <lineage>
        <taxon>Eukaryota</taxon>
        <taxon>Viridiplantae</taxon>
        <taxon>Streptophyta</taxon>
        <taxon>Embryophyta</taxon>
        <taxon>Tracheophyta</taxon>
        <taxon>Spermatophyta</taxon>
        <taxon>Magnoliopsida</taxon>
        <taxon>eudicotyledons</taxon>
        <taxon>Gunneridae</taxon>
        <taxon>Pentapetalae</taxon>
        <taxon>rosids</taxon>
        <taxon>malvids</taxon>
        <taxon>Malvales</taxon>
        <taxon>Malvaceae</taxon>
        <taxon>Grewioideae</taxon>
        <taxon>Apeibeae</taxon>
        <taxon>Corchorus</taxon>
    </lineage>
</organism>
<dbReference type="GO" id="GO:0016020">
    <property type="term" value="C:membrane"/>
    <property type="evidence" value="ECO:0007669"/>
    <property type="project" value="UniProtKB-SubCell"/>
</dbReference>
<accession>A0A1R3KZ49</accession>
<keyword evidence="5 10" id="KW-0479">Metal-binding</keyword>
<evidence type="ECO:0000313" key="13">
    <source>
        <dbReference type="Proteomes" id="UP000187203"/>
    </source>
</evidence>
<dbReference type="STRING" id="93759.A0A1R3KZ49"/>
<dbReference type="GO" id="GO:0016705">
    <property type="term" value="F:oxidoreductase activity, acting on paired donors, with incorporation or reduction of molecular oxygen"/>
    <property type="evidence" value="ECO:0007669"/>
    <property type="project" value="InterPro"/>
</dbReference>
<dbReference type="InterPro" id="IPR017972">
    <property type="entry name" value="Cyt_P450_CS"/>
</dbReference>
<comment type="similarity">
    <text evidence="3 11">Belongs to the cytochrome P450 family.</text>
</comment>
<sequence length="508" mass="57451">MTPLALALLSLLLLGTIYAFFYIFLTTKNGRKLPPGPRGLPIIGNLHMLGTLPHQSLHHLAKKYGHVMSIRLGYVPAIVVSSPQAAELFLKTHDVVFASRPKIQASEYLSYGSKGMAFTEYGPYWRTSRKWCTLHLLSASKVEQFAPVRKAELGSLVETLKKAAAAGETVDLSQKVGEVIENIMFKMIFGRSNYKNGTFGLKPVIEETLHLVGAFNLSDYVPFLAPLDLQGLTRRLKISSKVVDEILENIIDEHEQHMTNPKEQQLHRDFVDVMLSLLNKPMDPHDEEHKYIIERTNIKAILLDMVAAALDTSATTVEWTMAELLRHPQVMFNVQQELENVVGRNRLVEESDLSKLTYLDMVIKESMRLHPVGPLLLPRESIEDITIMGYFIPKKSRVLVNVWSMARDPNVWSDNAEAFFPERFKDSNIDFRGKDFQLMPFGSGRRGCPGMQLGLVNVRLALAQLVHCFEWQLPDGMLPSGLDMTEKFGLSLPRANHLLLKPNYRLHV</sequence>
<dbReference type="SUPFAM" id="SSF48264">
    <property type="entry name" value="Cytochrome P450"/>
    <property type="match status" value="1"/>
</dbReference>
<evidence type="ECO:0000313" key="12">
    <source>
        <dbReference type="EMBL" id="OMP12298.1"/>
    </source>
</evidence>
<proteinExistence type="inferred from homology"/>
<dbReference type="InterPro" id="IPR001128">
    <property type="entry name" value="Cyt_P450"/>
</dbReference>
<evidence type="ECO:0000256" key="4">
    <source>
        <dbReference type="ARBA" id="ARBA00022617"/>
    </source>
</evidence>
<dbReference type="PRINTS" id="PR00385">
    <property type="entry name" value="P450"/>
</dbReference>
<keyword evidence="4 10" id="KW-0349">Heme</keyword>
<evidence type="ECO:0000256" key="11">
    <source>
        <dbReference type="RuleBase" id="RU000461"/>
    </source>
</evidence>
<dbReference type="GO" id="GO:0020037">
    <property type="term" value="F:heme binding"/>
    <property type="evidence" value="ECO:0007669"/>
    <property type="project" value="InterPro"/>
</dbReference>
<keyword evidence="9" id="KW-0472">Membrane</keyword>
<evidence type="ECO:0000256" key="6">
    <source>
        <dbReference type="ARBA" id="ARBA00023002"/>
    </source>
</evidence>
<dbReference type="Gene3D" id="1.10.630.10">
    <property type="entry name" value="Cytochrome P450"/>
    <property type="match status" value="1"/>
</dbReference>
<keyword evidence="6 11" id="KW-0560">Oxidoreductase</keyword>
<reference evidence="13" key="1">
    <citation type="submission" date="2013-09" db="EMBL/GenBank/DDBJ databases">
        <title>Corchorus olitorius genome sequencing.</title>
        <authorList>
            <person name="Alam M."/>
            <person name="Haque M.S."/>
            <person name="Islam M.S."/>
            <person name="Emdad E.M."/>
            <person name="Islam M.M."/>
            <person name="Ahmed B."/>
            <person name="Halim A."/>
            <person name="Hossen Q.M.M."/>
            <person name="Hossain M.Z."/>
            <person name="Ahmed R."/>
            <person name="Khan M.M."/>
            <person name="Islam R."/>
            <person name="Rashid M.M."/>
            <person name="Khan S.A."/>
            <person name="Rahman M.S."/>
            <person name="Alam M."/>
            <person name="Yahiya A.S."/>
            <person name="Khan M.S."/>
            <person name="Azam M.S."/>
            <person name="Haque T."/>
            <person name="Lashkar M.Z.H."/>
            <person name="Akhand A.I."/>
            <person name="Morshed G."/>
            <person name="Roy S."/>
            <person name="Uddin K.S."/>
            <person name="Rabeya T."/>
            <person name="Hossain A.S."/>
            <person name="Chowdhury A."/>
            <person name="Snigdha A.R."/>
            <person name="Mortoza M.S."/>
            <person name="Matin S.A."/>
            <person name="Hoque S.M.E."/>
            <person name="Islam M.K."/>
            <person name="Roy D.K."/>
            <person name="Haider R."/>
            <person name="Moosa M.M."/>
            <person name="Elias S.M."/>
            <person name="Hasan A.M."/>
            <person name="Jahan S."/>
            <person name="Shafiuddin M."/>
            <person name="Mahmood N."/>
            <person name="Shommy N.S."/>
        </authorList>
    </citation>
    <scope>NUCLEOTIDE SEQUENCE [LARGE SCALE GENOMIC DNA]</scope>
    <source>
        <strain evidence="13">cv. O-4</strain>
    </source>
</reference>
<dbReference type="GO" id="GO:0005506">
    <property type="term" value="F:iron ion binding"/>
    <property type="evidence" value="ECO:0007669"/>
    <property type="project" value="InterPro"/>
</dbReference>
<gene>
    <name evidence="12" type="ORF">COLO4_03325</name>
</gene>
<keyword evidence="13" id="KW-1185">Reference proteome</keyword>
<evidence type="ECO:0000256" key="5">
    <source>
        <dbReference type="ARBA" id="ARBA00022723"/>
    </source>
</evidence>
<comment type="subcellular location">
    <subcellularLocation>
        <location evidence="2">Membrane</location>
    </subcellularLocation>
</comment>
<dbReference type="GO" id="GO:0004497">
    <property type="term" value="F:monooxygenase activity"/>
    <property type="evidence" value="ECO:0007669"/>
    <property type="project" value="UniProtKB-KW"/>
</dbReference>
<evidence type="ECO:0000256" key="2">
    <source>
        <dbReference type="ARBA" id="ARBA00004370"/>
    </source>
</evidence>
<evidence type="ECO:0000256" key="10">
    <source>
        <dbReference type="PIRSR" id="PIRSR602401-1"/>
    </source>
</evidence>
<dbReference type="AlphaFoldDB" id="A0A1R3KZ49"/>
<evidence type="ECO:0000256" key="1">
    <source>
        <dbReference type="ARBA" id="ARBA00001971"/>
    </source>
</evidence>
<dbReference type="EMBL" id="AWUE01009574">
    <property type="protein sequence ID" value="OMP12298.1"/>
    <property type="molecule type" value="Genomic_DNA"/>
</dbReference>
<dbReference type="Pfam" id="PF00067">
    <property type="entry name" value="p450"/>
    <property type="match status" value="1"/>
</dbReference>
<keyword evidence="8 11" id="KW-0503">Monooxygenase</keyword>
<keyword evidence="7 10" id="KW-0408">Iron</keyword>
<dbReference type="OrthoDB" id="2789670at2759"/>